<gene>
    <name evidence="4" type="ORF">PCON_04192</name>
</gene>
<dbReference type="PANTHER" id="PTHR24198:SF165">
    <property type="entry name" value="ANKYRIN REPEAT-CONTAINING PROTEIN-RELATED"/>
    <property type="match status" value="1"/>
</dbReference>
<dbReference type="PANTHER" id="PTHR24198">
    <property type="entry name" value="ANKYRIN REPEAT AND PROTEIN KINASE DOMAIN-CONTAINING PROTEIN"/>
    <property type="match status" value="1"/>
</dbReference>
<keyword evidence="2 3" id="KW-0040">ANK repeat</keyword>
<dbReference type="PROSITE" id="PS50297">
    <property type="entry name" value="ANK_REP_REGION"/>
    <property type="match status" value="1"/>
</dbReference>
<proteinExistence type="predicted"/>
<protein>
    <submittedName>
        <fullName evidence="4">Similar to Ankyrin repeat domain-containing protein 50 acc. no. Q9ULJ7</fullName>
    </submittedName>
</protein>
<sequence length="126" mass="14071">MAKLLIDHGAEINCWYTVAGTSLLRHVVEEGRKGQRSTILWVNLLLDHGAEIDCRTQINGFTNMMIAVGSNNPEALVVLLDRGADLNATGEWGQTALRISVENGMEECEKILREQYGATYMGYHEY</sequence>
<keyword evidence="1" id="KW-0677">Repeat</keyword>
<dbReference type="Gene3D" id="1.25.40.20">
    <property type="entry name" value="Ankyrin repeat-containing domain"/>
    <property type="match status" value="1"/>
</dbReference>
<dbReference type="SUPFAM" id="SSF48403">
    <property type="entry name" value="Ankyrin repeat"/>
    <property type="match status" value="1"/>
</dbReference>
<feature type="repeat" description="ANK" evidence="3">
    <location>
        <begin position="59"/>
        <end position="91"/>
    </location>
</feature>
<evidence type="ECO:0000256" key="1">
    <source>
        <dbReference type="ARBA" id="ARBA00022737"/>
    </source>
</evidence>
<dbReference type="InterPro" id="IPR002110">
    <property type="entry name" value="Ankyrin_rpt"/>
</dbReference>
<dbReference type="STRING" id="1076935.U4LVM6"/>
<dbReference type="InterPro" id="IPR036770">
    <property type="entry name" value="Ankyrin_rpt-contain_sf"/>
</dbReference>
<accession>U4LVM6</accession>
<dbReference type="AlphaFoldDB" id="U4LVM6"/>
<dbReference type="Pfam" id="PF12796">
    <property type="entry name" value="Ank_2"/>
    <property type="match status" value="1"/>
</dbReference>
<organism evidence="4 5">
    <name type="scientific">Pyronema omphalodes (strain CBS 100304)</name>
    <name type="common">Pyronema confluens</name>
    <dbReference type="NCBI Taxonomy" id="1076935"/>
    <lineage>
        <taxon>Eukaryota</taxon>
        <taxon>Fungi</taxon>
        <taxon>Dikarya</taxon>
        <taxon>Ascomycota</taxon>
        <taxon>Pezizomycotina</taxon>
        <taxon>Pezizomycetes</taxon>
        <taxon>Pezizales</taxon>
        <taxon>Pyronemataceae</taxon>
        <taxon>Pyronema</taxon>
    </lineage>
</organism>
<keyword evidence="5" id="KW-1185">Reference proteome</keyword>
<evidence type="ECO:0000256" key="2">
    <source>
        <dbReference type="ARBA" id="ARBA00023043"/>
    </source>
</evidence>
<reference evidence="4 5" key="1">
    <citation type="journal article" date="2013" name="PLoS Genet.">
        <title>The genome and development-dependent transcriptomes of Pyronema confluens: a window into fungal evolution.</title>
        <authorList>
            <person name="Traeger S."/>
            <person name="Altegoer F."/>
            <person name="Freitag M."/>
            <person name="Gabaldon T."/>
            <person name="Kempken F."/>
            <person name="Kumar A."/>
            <person name="Marcet-Houben M."/>
            <person name="Poggeler S."/>
            <person name="Stajich J.E."/>
            <person name="Nowrousian M."/>
        </authorList>
    </citation>
    <scope>NUCLEOTIDE SEQUENCE [LARGE SCALE GENOMIC DNA]</scope>
    <source>
        <strain evidence="5">CBS 100304</strain>
        <tissue evidence="4">Vegetative mycelium</tissue>
    </source>
</reference>
<dbReference type="PROSITE" id="PS50088">
    <property type="entry name" value="ANK_REPEAT"/>
    <property type="match status" value="1"/>
</dbReference>
<name>U4LVM6_PYROM</name>
<evidence type="ECO:0000313" key="5">
    <source>
        <dbReference type="Proteomes" id="UP000018144"/>
    </source>
</evidence>
<dbReference type="OrthoDB" id="20872at2759"/>
<dbReference type="Proteomes" id="UP000018144">
    <property type="component" value="Unassembled WGS sequence"/>
</dbReference>
<evidence type="ECO:0000256" key="3">
    <source>
        <dbReference type="PROSITE-ProRule" id="PRU00023"/>
    </source>
</evidence>
<dbReference type="EMBL" id="HF936600">
    <property type="protein sequence ID" value="CCX34697.1"/>
    <property type="molecule type" value="Genomic_DNA"/>
</dbReference>
<evidence type="ECO:0000313" key="4">
    <source>
        <dbReference type="EMBL" id="CCX34697.1"/>
    </source>
</evidence>